<dbReference type="GeneID" id="19335875"/>
<evidence type="ECO:0000313" key="2">
    <source>
        <dbReference type="Proteomes" id="UP000016932"/>
    </source>
</evidence>
<reference evidence="1 2" key="1">
    <citation type="journal article" date="2012" name="PLoS Pathog.">
        <title>Diverse lifestyles and strategies of plant pathogenesis encoded in the genomes of eighteen Dothideomycetes fungi.</title>
        <authorList>
            <person name="Ohm R.A."/>
            <person name="Feau N."/>
            <person name="Henrissat B."/>
            <person name="Schoch C.L."/>
            <person name="Horwitz B.A."/>
            <person name="Barry K.W."/>
            <person name="Condon B.J."/>
            <person name="Copeland A.C."/>
            <person name="Dhillon B."/>
            <person name="Glaser F."/>
            <person name="Hesse C.N."/>
            <person name="Kosti I."/>
            <person name="LaButti K."/>
            <person name="Lindquist E.A."/>
            <person name="Lucas S."/>
            <person name="Salamov A.A."/>
            <person name="Bradshaw R.E."/>
            <person name="Ciuffetti L."/>
            <person name="Hamelin R.C."/>
            <person name="Kema G.H.J."/>
            <person name="Lawrence C."/>
            <person name="Scott J.A."/>
            <person name="Spatafora J.W."/>
            <person name="Turgeon B.G."/>
            <person name="de Wit P.J.G.M."/>
            <person name="Zhong S."/>
            <person name="Goodwin S.B."/>
            <person name="Grigoriev I.V."/>
        </authorList>
    </citation>
    <scope>NUCLEOTIDE SEQUENCE [LARGE SCALE GENOMIC DNA]</scope>
    <source>
        <strain evidence="1 2">CIRAD86</strain>
    </source>
</reference>
<organism evidence="1 2">
    <name type="scientific">Pseudocercospora fijiensis (strain CIRAD86)</name>
    <name type="common">Black leaf streak disease fungus</name>
    <name type="synonym">Mycosphaerella fijiensis</name>
    <dbReference type="NCBI Taxonomy" id="383855"/>
    <lineage>
        <taxon>Eukaryota</taxon>
        <taxon>Fungi</taxon>
        <taxon>Dikarya</taxon>
        <taxon>Ascomycota</taxon>
        <taxon>Pezizomycotina</taxon>
        <taxon>Dothideomycetes</taxon>
        <taxon>Dothideomycetidae</taxon>
        <taxon>Mycosphaerellales</taxon>
        <taxon>Mycosphaerellaceae</taxon>
        <taxon>Pseudocercospora</taxon>
    </lineage>
</organism>
<dbReference type="Proteomes" id="UP000016932">
    <property type="component" value="Unassembled WGS sequence"/>
</dbReference>
<proteinExistence type="predicted"/>
<dbReference type="EMBL" id="KB446564">
    <property type="protein sequence ID" value="EME78211.1"/>
    <property type="molecule type" value="Genomic_DNA"/>
</dbReference>
<dbReference type="SUPFAM" id="SSF55729">
    <property type="entry name" value="Acyl-CoA N-acyltransferases (Nat)"/>
    <property type="match status" value="1"/>
</dbReference>
<evidence type="ECO:0000313" key="1">
    <source>
        <dbReference type="EMBL" id="EME78211.1"/>
    </source>
</evidence>
<dbReference type="Gene3D" id="3.40.630.30">
    <property type="match status" value="1"/>
</dbReference>
<dbReference type="OrthoDB" id="3794209at2759"/>
<dbReference type="InterPro" id="IPR016181">
    <property type="entry name" value="Acyl_CoA_acyltransferase"/>
</dbReference>
<dbReference type="eggNOG" id="ENOG502T7QB">
    <property type="taxonomic scope" value="Eukaryota"/>
</dbReference>
<evidence type="ECO:0008006" key="3">
    <source>
        <dbReference type="Google" id="ProtNLM"/>
    </source>
</evidence>
<gene>
    <name evidence="1" type="ORF">MYCFIDRAFT_200509</name>
</gene>
<dbReference type="CDD" id="cd04301">
    <property type="entry name" value="NAT_SF"/>
    <property type="match status" value="1"/>
</dbReference>
<dbReference type="RefSeq" id="XP_007931880.1">
    <property type="nucleotide sequence ID" value="XM_007933689.1"/>
</dbReference>
<protein>
    <recommendedName>
        <fullName evidence="3">N-acetyltransferase domain-containing protein</fullName>
    </recommendedName>
</protein>
<dbReference type="VEuPathDB" id="FungiDB:MYCFIDRAFT_200509"/>
<dbReference type="HOGENOM" id="CLU_2074181_0_0_1"/>
<name>M3A1F6_PSEFD</name>
<sequence>MKNSPWVRRLEVENGFEEWELKMMATDPDLQGQGLAGYMMTLVEDEVIRRFSEKQFTNTTTHGDLAKRLKITLSTPAEVTGSFYLRTGYKLDYENERGEGHNFHIAFMSKEIIIPALE</sequence>
<dbReference type="AlphaFoldDB" id="M3A1F6"/>
<accession>M3A1F6</accession>
<keyword evidence="2" id="KW-1185">Reference proteome</keyword>
<dbReference type="KEGG" id="pfj:MYCFIDRAFT_200509"/>